<evidence type="ECO:0000256" key="7">
    <source>
        <dbReference type="SAM" id="SignalP"/>
    </source>
</evidence>
<evidence type="ECO:0000259" key="8">
    <source>
        <dbReference type="Pfam" id="PF02743"/>
    </source>
</evidence>
<dbReference type="Gene3D" id="6.10.340.10">
    <property type="match status" value="1"/>
</dbReference>
<accession>A0ABV7GY49</accession>
<protein>
    <submittedName>
        <fullName evidence="9">Cache domain-containing protein</fullName>
    </submittedName>
</protein>
<dbReference type="Gene3D" id="3.30.450.20">
    <property type="entry name" value="PAS domain"/>
    <property type="match status" value="1"/>
</dbReference>
<evidence type="ECO:0000256" key="1">
    <source>
        <dbReference type="ARBA" id="ARBA00004651"/>
    </source>
</evidence>
<evidence type="ECO:0000256" key="2">
    <source>
        <dbReference type="ARBA" id="ARBA00022475"/>
    </source>
</evidence>
<comment type="subcellular location">
    <subcellularLocation>
        <location evidence="1">Cell membrane</location>
        <topology evidence="1">Multi-pass membrane protein</topology>
    </subcellularLocation>
</comment>
<keyword evidence="10" id="KW-1185">Reference proteome</keyword>
<sequence>MLVFFIVVTAVSVAIAVNSRASDFEEQVQNELVLQSGRALSVQFNTSLEREWDSIRAVADAIAGAPKAELDDFMDAVPAAGGRIQWAGFVDLAGIVVSGSGRIWEGNDFGERRFFREGMSGEGVGNVFETSAFSSSEVPEPVKLVNFSMPVLGGTGEVEGVLVYSVRIAWVEALLNRLASEMGLEIAVLDQRNEFLVNSLIGTDYEIPEAIRSNLQLGMFDAISLTDAGDPGLRFAVLPSFTLQSMPSFGWNLVVALREDGVSGALPKLRNAVFVIVAIAAGFVIAVIFALFRFLVWPFKRLSGDAYALAQGTIVYPVYHRSSREAETLSEALALLQTRLEVAEIKQKKPRFTVVPHKSRAG</sequence>
<keyword evidence="4 6" id="KW-1133">Transmembrane helix</keyword>
<feature type="chain" id="PRO_5046005508" evidence="7">
    <location>
        <begin position="22"/>
        <end position="362"/>
    </location>
</feature>
<feature type="domain" description="Cache" evidence="8">
    <location>
        <begin position="35"/>
        <end position="206"/>
    </location>
</feature>
<dbReference type="Pfam" id="PF02743">
    <property type="entry name" value="dCache_1"/>
    <property type="match status" value="1"/>
</dbReference>
<keyword evidence="2" id="KW-1003">Cell membrane</keyword>
<keyword evidence="5 6" id="KW-0472">Membrane</keyword>
<dbReference type="Proteomes" id="UP001595632">
    <property type="component" value="Unassembled WGS sequence"/>
</dbReference>
<feature type="signal peptide" evidence="7">
    <location>
        <begin position="1"/>
        <end position="21"/>
    </location>
</feature>
<evidence type="ECO:0000256" key="4">
    <source>
        <dbReference type="ARBA" id="ARBA00022989"/>
    </source>
</evidence>
<proteinExistence type="predicted"/>
<evidence type="ECO:0000313" key="10">
    <source>
        <dbReference type="Proteomes" id="UP001595632"/>
    </source>
</evidence>
<feature type="transmembrane region" description="Helical" evidence="6">
    <location>
        <begin position="272"/>
        <end position="296"/>
    </location>
</feature>
<dbReference type="RefSeq" id="WP_275634651.1">
    <property type="nucleotide sequence ID" value="NZ_JARGYD010000010.1"/>
</dbReference>
<evidence type="ECO:0000313" key="9">
    <source>
        <dbReference type="EMBL" id="MFC3145281.1"/>
    </source>
</evidence>
<evidence type="ECO:0000256" key="3">
    <source>
        <dbReference type="ARBA" id="ARBA00022692"/>
    </source>
</evidence>
<organism evidence="9 10">
    <name type="scientific">Psychromarinibacter halotolerans</name>
    <dbReference type="NCBI Taxonomy" id="1775175"/>
    <lineage>
        <taxon>Bacteria</taxon>
        <taxon>Pseudomonadati</taxon>
        <taxon>Pseudomonadota</taxon>
        <taxon>Alphaproteobacteria</taxon>
        <taxon>Rhodobacterales</taxon>
        <taxon>Paracoccaceae</taxon>
        <taxon>Psychromarinibacter</taxon>
    </lineage>
</organism>
<dbReference type="EMBL" id="JBHRTB010000010">
    <property type="protein sequence ID" value="MFC3145281.1"/>
    <property type="molecule type" value="Genomic_DNA"/>
</dbReference>
<comment type="caution">
    <text evidence="9">The sequence shown here is derived from an EMBL/GenBank/DDBJ whole genome shotgun (WGS) entry which is preliminary data.</text>
</comment>
<keyword evidence="7" id="KW-0732">Signal</keyword>
<name>A0ABV7GY49_9RHOB</name>
<evidence type="ECO:0000256" key="5">
    <source>
        <dbReference type="ARBA" id="ARBA00023136"/>
    </source>
</evidence>
<dbReference type="InterPro" id="IPR033479">
    <property type="entry name" value="dCache_1"/>
</dbReference>
<evidence type="ECO:0000256" key="6">
    <source>
        <dbReference type="SAM" id="Phobius"/>
    </source>
</evidence>
<reference evidence="10" key="1">
    <citation type="journal article" date="2019" name="Int. J. Syst. Evol. Microbiol.">
        <title>The Global Catalogue of Microorganisms (GCM) 10K type strain sequencing project: providing services to taxonomists for standard genome sequencing and annotation.</title>
        <authorList>
            <consortium name="The Broad Institute Genomics Platform"/>
            <consortium name="The Broad Institute Genome Sequencing Center for Infectious Disease"/>
            <person name="Wu L."/>
            <person name="Ma J."/>
        </authorList>
    </citation>
    <scope>NUCLEOTIDE SEQUENCE [LARGE SCALE GENOMIC DNA]</scope>
    <source>
        <strain evidence="10">KCTC 52366</strain>
    </source>
</reference>
<keyword evidence="3 6" id="KW-0812">Transmembrane</keyword>
<gene>
    <name evidence="9" type="ORF">ACFOGP_21355</name>
</gene>